<dbReference type="RefSeq" id="WP_105726145.1">
    <property type="nucleotide sequence ID" value="NZ_PVBS01000002.1"/>
</dbReference>
<evidence type="ECO:0000256" key="2">
    <source>
        <dbReference type="ARBA" id="ARBA00022448"/>
    </source>
</evidence>
<evidence type="ECO:0000256" key="5">
    <source>
        <dbReference type="ARBA" id="ARBA00023136"/>
    </source>
</evidence>
<dbReference type="InterPro" id="IPR036942">
    <property type="entry name" value="Beta-barrel_TonB_sf"/>
</dbReference>
<dbReference type="NCBIfam" id="TIGR04057">
    <property type="entry name" value="SusC_RagA_signa"/>
    <property type="match status" value="1"/>
</dbReference>
<keyword evidence="11" id="KW-1185">Reference proteome</keyword>
<evidence type="ECO:0000256" key="7">
    <source>
        <dbReference type="PROSITE-ProRule" id="PRU01360"/>
    </source>
</evidence>
<reference evidence="10 11" key="1">
    <citation type="submission" date="2018-02" db="EMBL/GenBank/DDBJ databases">
        <title>The draft genome of Sphingobacterium gobiense H7.</title>
        <authorList>
            <person name="Li L."/>
            <person name="Liu L."/>
            <person name="Zhang X."/>
            <person name="Wang T."/>
            <person name="Liang L."/>
        </authorList>
    </citation>
    <scope>NUCLEOTIDE SEQUENCE [LARGE SCALE GENOMIC DNA]</scope>
    <source>
        <strain evidence="10 11">ACCC 05757</strain>
    </source>
</reference>
<keyword evidence="5 7" id="KW-0472">Membrane</keyword>
<keyword evidence="6 7" id="KW-0998">Cell outer membrane</keyword>
<evidence type="ECO:0000256" key="8">
    <source>
        <dbReference type="SAM" id="SignalP"/>
    </source>
</evidence>
<evidence type="ECO:0000256" key="1">
    <source>
        <dbReference type="ARBA" id="ARBA00004571"/>
    </source>
</evidence>
<evidence type="ECO:0000256" key="3">
    <source>
        <dbReference type="ARBA" id="ARBA00022452"/>
    </source>
</evidence>
<dbReference type="Gene3D" id="2.170.130.10">
    <property type="entry name" value="TonB-dependent receptor, plug domain"/>
    <property type="match status" value="1"/>
</dbReference>
<keyword evidence="8" id="KW-0732">Signal</keyword>
<dbReference type="InterPro" id="IPR023997">
    <property type="entry name" value="TonB-dep_OMP_SusC/RagA_CS"/>
</dbReference>
<proteinExistence type="inferred from homology"/>
<keyword evidence="2 7" id="KW-0813">Transport</keyword>
<dbReference type="InterPro" id="IPR037066">
    <property type="entry name" value="Plug_dom_sf"/>
</dbReference>
<sequence>MKQKLLSMLFVLTCLVGYSLAQTRQVGGKVTSASDGTPISGVSVAIVGTSTATQTDENGDYGVSVTNGGTLSFTSIGYAAKRVTIGNESTINVTLQSLETSLDEVLVVAYGTVDKHSHVGSSAQINSKEFENRPLTNVTSALVGSAPGVQGTLSGGAPGSGAGIRVRGFGSINASNDPLYVVDGIPYDAGTANLNPDDIESIAVLKDAATTALYGSRGANGVIMVTTKKGKVNQNNFTVNASAGIIRRGLPEYDRIDAFDYYPLMWESLKNSLLSAGVPDDVARSIASGNTTSYEGNTYSGIYSQLGYNPFNVPNNEIVDERGMMNPNAQLLYGDDLDWAKAIQTGGRQRQAYGISYDGGSDKTTFYANLGYTNDQGYLLKSDLKRIIGRVNVNTQATDWLRGGFNLTANYSDNKFDNADGNTSIINPFYVSRYIGPIYPIHQHDPVTGAYVLDEFGNRQYDFGDNRPFTPGRNTIYENQLDSQNDIRSAFGGRTFLEFQILPQLKATTNIGLDVQDTHERLYDNPIIGDGSPAGRAYHYFYRTTSYTWNQLLEFDQAFGKHRVNVMAGHENYAYKYNYLSGSRSEMIVDGITELPNFASVLGTTSYEHNRTIESFFGRGTYDFDRKYVLNGSLRRDGNSRFHRDFRWATFWSIGGAWNISEEDFINSDKINFLKLRASYGTVGNDAGIGNYPYQALYTLGRNNADKPGLTQRSLPNDSITWETSKNFDIGIDFEVLDRRLRGSVEYFDRKTDGLIFAVPMALIHGGVINVDPYYHTVDQNIGNMYNRGLELTLTADVVRGGDFNYSTTLNLTHQKNKITEMPPGQPLIQNGTKGLSVGHSIYDFHLREFYGVDPDNGDALYRTNQETDNTRIIGNDTLTTVLGEANLRYVDKTAIPDVYGSMRHDLGYKGFSLSLMFTFQLGGHIYDSGYASLMSSGGYGNAKHIDIMDRWQQTGDVTDIPRMDAGATANLNGQSTRFLTSASYLNLNTIVLGYNLPQSVLGAINMKDCYVYLSGENLGLLSARKGMNVVGSFNGTVSNSYNFNSLFTVGTRIKF</sequence>
<dbReference type="Gene3D" id="2.40.170.20">
    <property type="entry name" value="TonB-dependent receptor, beta-barrel domain"/>
    <property type="match status" value="1"/>
</dbReference>
<dbReference type="Pfam" id="PF07715">
    <property type="entry name" value="Plug"/>
    <property type="match status" value="1"/>
</dbReference>
<dbReference type="InterPro" id="IPR008969">
    <property type="entry name" value="CarboxyPept-like_regulatory"/>
</dbReference>
<gene>
    <name evidence="10" type="ORF">C5749_11450</name>
</gene>
<keyword evidence="4 7" id="KW-0812">Transmembrane</keyword>
<dbReference type="Gene3D" id="2.60.40.1120">
    <property type="entry name" value="Carboxypeptidase-like, regulatory domain"/>
    <property type="match status" value="1"/>
</dbReference>
<evidence type="ECO:0000313" key="10">
    <source>
        <dbReference type="EMBL" id="PRD54099.1"/>
    </source>
</evidence>
<comment type="subcellular location">
    <subcellularLocation>
        <location evidence="1 7">Cell outer membrane</location>
        <topology evidence="1 7">Multi-pass membrane protein</topology>
    </subcellularLocation>
</comment>
<keyword evidence="3 7" id="KW-1134">Transmembrane beta strand</keyword>
<accession>A0A2S9JM74</accession>
<name>A0A2S9JM74_9SPHI</name>
<evidence type="ECO:0000256" key="6">
    <source>
        <dbReference type="ARBA" id="ARBA00023237"/>
    </source>
</evidence>
<dbReference type="OrthoDB" id="9768177at2"/>
<dbReference type="GO" id="GO:0009279">
    <property type="term" value="C:cell outer membrane"/>
    <property type="evidence" value="ECO:0007669"/>
    <property type="project" value="UniProtKB-SubCell"/>
</dbReference>
<dbReference type="InterPro" id="IPR012910">
    <property type="entry name" value="Plug_dom"/>
</dbReference>
<dbReference type="Pfam" id="PF13715">
    <property type="entry name" value="CarbopepD_reg_2"/>
    <property type="match status" value="1"/>
</dbReference>
<evidence type="ECO:0000313" key="11">
    <source>
        <dbReference type="Proteomes" id="UP000238642"/>
    </source>
</evidence>
<feature type="signal peptide" evidence="8">
    <location>
        <begin position="1"/>
        <end position="21"/>
    </location>
</feature>
<dbReference type="NCBIfam" id="TIGR04056">
    <property type="entry name" value="OMP_RagA_SusC"/>
    <property type="match status" value="1"/>
</dbReference>
<feature type="chain" id="PRO_5015442967" evidence="8">
    <location>
        <begin position="22"/>
        <end position="1056"/>
    </location>
</feature>
<dbReference type="SUPFAM" id="SSF49464">
    <property type="entry name" value="Carboxypeptidase regulatory domain-like"/>
    <property type="match status" value="1"/>
</dbReference>
<comment type="caution">
    <text evidence="10">The sequence shown here is derived from an EMBL/GenBank/DDBJ whole genome shotgun (WGS) entry which is preliminary data.</text>
</comment>
<feature type="domain" description="TonB-dependent receptor plug" evidence="9">
    <location>
        <begin position="119"/>
        <end position="222"/>
    </location>
</feature>
<dbReference type="PROSITE" id="PS52016">
    <property type="entry name" value="TONB_DEPENDENT_REC_3"/>
    <property type="match status" value="1"/>
</dbReference>
<dbReference type="InterPro" id="IPR023996">
    <property type="entry name" value="TonB-dep_OMP_SusC/RagA"/>
</dbReference>
<dbReference type="Proteomes" id="UP000238642">
    <property type="component" value="Unassembled WGS sequence"/>
</dbReference>
<comment type="similarity">
    <text evidence="7">Belongs to the TonB-dependent receptor family.</text>
</comment>
<evidence type="ECO:0000256" key="4">
    <source>
        <dbReference type="ARBA" id="ARBA00022692"/>
    </source>
</evidence>
<dbReference type="AlphaFoldDB" id="A0A2S9JM74"/>
<protein>
    <submittedName>
        <fullName evidence="10">SusC/RagA family TonB-linked outer membrane protein</fullName>
    </submittedName>
</protein>
<dbReference type="InterPro" id="IPR039426">
    <property type="entry name" value="TonB-dep_rcpt-like"/>
</dbReference>
<evidence type="ECO:0000259" key="9">
    <source>
        <dbReference type="Pfam" id="PF07715"/>
    </source>
</evidence>
<organism evidence="10 11">
    <name type="scientific">Sphingobacterium gobiense</name>
    <dbReference type="NCBI Taxonomy" id="1382456"/>
    <lineage>
        <taxon>Bacteria</taxon>
        <taxon>Pseudomonadati</taxon>
        <taxon>Bacteroidota</taxon>
        <taxon>Sphingobacteriia</taxon>
        <taxon>Sphingobacteriales</taxon>
        <taxon>Sphingobacteriaceae</taxon>
        <taxon>Sphingobacterium</taxon>
    </lineage>
</organism>
<dbReference type="SUPFAM" id="SSF56935">
    <property type="entry name" value="Porins"/>
    <property type="match status" value="1"/>
</dbReference>
<dbReference type="EMBL" id="PVBS01000002">
    <property type="protein sequence ID" value="PRD54099.1"/>
    <property type="molecule type" value="Genomic_DNA"/>
</dbReference>